<comment type="caution">
    <text evidence="7">The sequence shown here is derived from an EMBL/GenBank/DDBJ whole genome shotgun (WGS) entry which is preliminary data.</text>
</comment>
<dbReference type="Gene3D" id="3.20.20.300">
    <property type="entry name" value="Glycoside hydrolase, family 3, N-terminal domain"/>
    <property type="match status" value="1"/>
</dbReference>
<organism evidence="7 8">
    <name type="scientific">Palleronia aestuarii</name>
    <dbReference type="NCBI Taxonomy" id="568105"/>
    <lineage>
        <taxon>Bacteria</taxon>
        <taxon>Pseudomonadati</taxon>
        <taxon>Pseudomonadota</taxon>
        <taxon>Alphaproteobacteria</taxon>
        <taxon>Rhodobacterales</taxon>
        <taxon>Roseobacteraceae</taxon>
        <taxon>Palleronia</taxon>
    </lineage>
</organism>
<keyword evidence="5" id="KW-0326">Glycosidase</keyword>
<dbReference type="EC" id="3.2.1.52" evidence="3"/>
<dbReference type="InterPro" id="IPR017853">
    <property type="entry name" value="GH"/>
</dbReference>
<dbReference type="PANTHER" id="PTHR30480">
    <property type="entry name" value="BETA-HEXOSAMINIDASE-RELATED"/>
    <property type="match status" value="1"/>
</dbReference>
<evidence type="ECO:0000256" key="5">
    <source>
        <dbReference type="ARBA" id="ARBA00023295"/>
    </source>
</evidence>
<dbReference type="Proteomes" id="UP000248916">
    <property type="component" value="Unassembled WGS sequence"/>
</dbReference>
<evidence type="ECO:0000256" key="1">
    <source>
        <dbReference type="ARBA" id="ARBA00001231"/>
    </source>
</evidence>
<dbReference type="InterPro" id="IPR050226">
    <property type="entry name" value="NagZ_Beta-hexosaminidase"/>
</dbReference>
<proteinExistence type="inferred from homology"/>
<dbReference type="GO" id="GO:0009254">
    <property type="term" value="P:peptidoglycan turnover"/>
    <property type="evidence" value="ECO:0007669"/>
    <property type="project" value="TreeGrafter"/>
</dbReference>
<dbReference type="EMBL" id="QKZL01000008">
    <property type="protein sequence ID" value="PZX16007.1"/>
    <property type="molecule type" value="Genomic_DNA"/>
</dbReference>
<keyword evidence="4" id="KW-0378">Hydrolase</keyword>
<evidence type="ECO:0000256" key="3">
    <source>
        <dbReference type="ARBA" id="ARBA00012663"/>
    </source>
</evidence>
<name>A0A2W7NCY0_9RHOB</name>
<dbReference type="PANTHER" id="PTHR30480:SF13">
    <property type="entry name" value="BETA-HEXOSAMINIDASE"/>
    <property type="match status" value="1"/>
</dbReference>
<dbReference type="InterPro" id="IPR036962">
    <property type="entry name" value="Glyco_hydro_3_N_sf"/>
</dbReference>
<dbReference type="InterPro" id="IPR001764">
    <property type="entry name" value="Glyco_hydro_3_N"/>
</dbReference>
<reference evidence="7 8" key="1">
    <citation type="submission" date="2018-06" db="EMBL/GenBank/DDBJ databases">
        <title>Genomic Encyclopedia of Archaeal and Bacterial Type Strains, Phase II (KMG-II): from individual species to whole genera.</title>
        <authorList>
            <person name="Goeker M."/>
        </authorList>
    </citation>
    <scope>NUCLEOTIDE SEQUENCE [LARGE SCALE GENOMIC DNA]</scope>
    <source>
        <strain evidence="7 8">DSM 22009</strain>
    </source>
</reference>
<dbReference type="Pfam" id="PF00933">
    <property type="entry name" value="Glyco_hydro_3"/>
    <property type="match status" value="1"/>
</dbReference>
<gene>
    <name evidence="7" type="ORF">LX81_02279</name>
</gene>
<evidence type="ECO:0000313" key="7">
    <source>
        <dbReference type="EMBL" id="PZX16007.1"/>
    </source>
</evidence>
<dbReference type="SUPFAM" id="SSF51445">
    <property type="entry name" value="(Trans)glycosidases"/>
    <property type="match status" value="1"/>
</dbReference>
<protein>
    <recommendedName>
        <fullName evidence="3">beta-N-acetylhexosaminidase</fullName>
        <ecNumber evidence="3">3.2.1.52</ecNumber>
    </recommendedName>
</protein>
<accession>A0A2W7NCY0</accession>
<sequence length="331" mass="35137">MTQAAILGCEGVDLSPDEAAFLAGIDPFGIILFARNISTPDRLRRLTGDLRDALGRDVPILVDQEGGRVQRLAAPHWRAWQPPLDHVAKSSDPERAIWIRARLIAAELHEVGIDVNCIPTADVAREETHPFLRNRCYGTDPDRVAALGRATAQGLLAGGILPVMKHMPGHGRGRADSHYDLPVIDAPAEALEEDFAPFRALADLPMGMTAHIVVSAFGKHPATQDPALITLIRERIGFDGLLMSDDLSMEALGGTLAERTAAAIGAGCDIALAGHGDRSEKEACAAAAGPMTAEATRRAEAALSKRTPPEPADLDALEAELAALMDGPVYA</sequence>
<evidence type="ECO:0000256" key="2">
    <source>
        <dbReference type="ARBA" id="ARBA00005336"/>
    </source>
</evidence>
<evidence type="ECO:0000256" key="4">
    <source>
        <dbReference type="ARBA" id="ARBA00022801"/>
    </source>
</evidence>
<dbReference type="AlphaFoldDB" id="A0A2W7NCY0"/>
<keyword evidence="8" id="KW-1185">Reference proteome</keyword>
<evidence type="ECO:0000259" key="6">
    <source>
        <dbReference type="Pfam" id="PF00933"/>
    </source>
</evidence>
<dbReference type="PROSITE" id="PS00775">
    <property type="entry name" value="GLYCOSYL_HYDROL_F3"/>
    <property type="match status" value="1"/>
</dbReference>
<evidence type="ECO:0000313" key="8">
    <source>
        <dbReference type="Proteomes" id="UP000248916"/>
    </source>
</evidence>
<comment type="similarity">
    <text evidence="2">Belongs to the glycosyl hydrolase 3 family.</text>
</comment>
<dbReference type="InterPro" id="IPR019800">
    <property type="entry name" value="Glyco_hydro_3_AS"/>
</dbReference>
<feature type="domain" description="Glycoside hydrolase family 3 N-terminal" evidence="6">
    <location>
        <begin position="29"/>
        <end position="277"/>
    </location>
</feature>
<dbReference type="RefSeq" id="WP_234822580.1">
    <property type="nucleotide sequence ID" value="NZ_QKZL01000008.1"/>
</dbReference>
<comment type="catalytic activity">
    <reaction evidence="1">
        <text>Hydrolysis of terminal non-reducing N-acetyl-D-hexosamine residues in N-acetyl-beta-D-hexosaminides.</text>
        <dbReference type="EC" id="3.2.1.52"/>
    </reaction>
</comment>
<dbReference type="GO" id="GO:0004563">
    <property type="term" value="F:beta-N-acetylhexosaminidase activity"/>
    <property type="evidence" value="ECO:0007669"/>
    <property type="project" value="UniProtKB-EC"/>
</dbReference>
<dbReference type="GO" id="GO:0005975">
    <property type="term" value="P:carbohydrate metabolic process"/>
    <property type="evidence" value="ECO:0007669"/>
    <property type="project" value="InterPro"/>
</dbReference>